<dbReference type="OrthoDB" id="5412996at2759"/>
<reference evidence="1 2" key="1">
    <citation type="submission" date="2020-01" db="EMBL/GenBank/DDBJ databases">
        <title>Aspergillus terreus IFO 6365 whole genome shotgun sequence.</title>
        <authorList>
            <person name="Kanamasa S."/>
            <person name="Takahashi H."/>
        </authorList>
    </citation>
    <scope>NUCLEOTIDE SEQUENCE [LARGE SCALE GENOMIC DNA]</scope>
    <source>
        <strain evidence="1 2">IFO 6365</strain>
    </source>
</reference>
<protein>
    <submittedName>
        <fullName evidence="1">Phosphotransferase family protein</fullName>
    </submittedName>
</protein>
<gene>
    <name evidence="1" type="ORF">ATEIFO6365_0004069000</name>
</gene>
<proteinExistence type="predicted"/>
<keyword evidence="2" id="KW-1185">Reference proteome</keyword>
<keyword evidence="1" id="KW-0808">Transferase</keyword>
<dbReference type="InterPro" id="IPR051678">
    <property type="entry name" value="AGP_Transferase"/>
</dbReference>
<organism evidence="1 2">
    <name type="scientific">Aspergillus terreus</name>
    <dbReference type="NCBI Taxonomy" id="33178"/>
    <lineage>
        <taxon>Eukaryota</taxon>
        <taxon>Fungi</taxon>
        <taxon>Dikarya</taxon>
        <taxon>Ascomycota</taxon>
        <taxon>Pezizomycotina</taxon>
        <taxon>Eurotiomycetes</taxon>
        <taxon>Eurotiomycetidae</taxon>
        <taxon>Eurotiales</taxon>
        <taxon>Aspergillaceae</taxon>
        <taxon>Aspergillus</taxon>
        <taxon>Aspergillus subgen. Circumdati</taxon>
    </lineage>
</organism>
<dbReference type="AlphaFoldDB" id="A0A5M3YPU3"/>
<dbReference type="SUPFAM" id="SSF56112">
    <property type="entry name" value="Protein kinase-like (PK-like)"/>
    <property type="match status" value="1"/>
</dbReference>
<dbReference type="Proteomes" id="UP000452235">
    <property type="component" value="Unassembled WGS sequence"/>
</dbReference>
<dbReference type="PANTHER" id="PTHR21310:SF37">
    <property type="entry name" value="AMINOGLYCOSIDE PHOSPHOTRANSFERASE DOMAIN-CONTAINING PROTEIN"/>
    <property type="match status" value="1"/>
</dbReference>
<sequence>MHPRMSPDDVAWEQAEETSDNWLAQFLEEGLPRSKLPGLHTTFDTASSYLAALADLNLEHLIHQRNDAVESADDCRRKFIARKLFLKLAKNKRLTNPSLEKGPSKTWCDDLRPANILLNEDLQIVGVVDWEFTYAAPAEFMNAPPWWLLIEKPECWPQGLEDWTSVFAFDTIYWQKIDPRFFGPSESPEEAWRERPDLLDAKEKEEMEDLVARKLEEMKSRVLAWDPDEYTVAFRQQMKERREQATEANELDQSKGID</sequence>
<name>A0A5M3YPU3_ASPTE</name>
<dbReference type="PANTHER" id="PTHR21310">
    <property type="entry name" value="AMINOGLYCOSIDE PHOSPHOTRANSFERASE-RELATED-RELATED"/>
    <property type="match status" value="1"/>
</dbReference>
<comment type="caution">
    <text evidence="1">The sequence shown here is derived from an EMBL/GenBank/DDBJ whole genome shotgun (WGS) entry which is preliminary data.</text>
</comment>
<evidence type="ECO:0000313" key="2">
    <source>
        <dbReference type="Proteomes" id="UP000452235"/>
    </source>
</evidence>
<evidence type="ECO:0000313" key="1">
    <source>
        <dbReference type="EMBL" id="GFF15571.1"/>
    </source>
</evidence>
<dbReference type="VEuPathDB" id="FungiDB:ATEG_04783"/>
<dbReference type="EMBL" id="BLJY01000004">
    <property type="protein sequence ID" value="GFF15571.1"/>
    <property type="molecule type" value="Genomic_DNA"/>
</dbReference>
<dbReference type="InterPro" id="IPR011009">
    <property type="entry name" value="Kinase-like_dom_sf"/>
</dbReference>
<dbReference type="VEuPathDB" id="FungiDB:ATEG_04705"/>
<dbReference type="GO" id="GO:0016740">
    <property type="term" value="F:transferase activity"/>
    <property type="evidence" value="ECO:0007669"/>
    <property type="project" value="UniProtKB-KW"/>
</dbReference>
<accession>A0A5M3YPU3</accession>